<dbReference type="AlphaFoldDB" id="A0AAD5ZD81"/>
<dbReference type="InterPro" id="IPR055411">
    <property type="entry name" value="LRR_FXL15/At3g58940/PEG3-like"/>
</dbReference>
<dbReference type="InterPro" id="IPR001810">
    <property type="entry name" value="F-box_dom"/>
</dbReference>
<dbReference type="InterPro" id="IPR036047">
    <property type="entry name" value="F-box-like_dom_sf"/>
</dbReference>
<feature type="domain" description="F-box" evidence="1">
    <location>
        <begin position="17"/>
        <end position="53"/>
    </location>
</feature>
<accession>A0AAD5ZD81</accession>
<reference evidence="2 3" key="1">
    <citation type="journal article" date="2022" name="Cell">
        <title>Repeat-based holocentromeres influence genome architecture and karyotype evolution.</title>
        <authorList>
            <person name="Hofstatter P.G."/>
            <person name="Thangavel G."/>
            <person name="Lux T."/>
            <person name="Neumann P."/>
            <person name="Vondrak T."/>
            <person name="Novak P."/>
            <person name="Zhang M."/>
            <person name="Costa L."/>
            <person name="Castellani M."/>
            <person name="Scott A."/>
            <person name="Toegelov H."/>
            <person name="Fuchs J."/>
            <person name="Mata-Sucre Y."/>
            <person name="Dias Y."/>
            <person name="Vanzela A.L.L."/>
            <person name="Huettel B."/>
            <person name="Almeida C.C.S."/>
            <person name="Simkova H."/>
            <person name="Souza G."/>
            <person name="Pedrosa-Harand A."/>
            <person name="Macas J."/>
            <person name="Mayer K.F.X."/>
            <person name="Houben A."/>
            <person name="Marques A."/>
        </authorList>
    </citation>
    <scope>NUCLEOTIDE SEQUENCE [LARGE SCALE GENOMIC DNA]</scope>
    <source>
        <strain evidence="2">RhyTen1mFocal</strain>
    </source>
</reference>
<name>A0AAD5ZD81_9POAL</name>
<comment type="caution">
    <text evidence="2">The sequence shown here is derived from an EMBL/GenBank/DDBJ whole genome shotgun (WGS) entry which is preliminary data.</text>
</comment>
<evidence type="ECO:0000313" key="3">
    <source>
        <dbReference type="Proteomes" id="UP001210211"/>
    </source>
</evidence>
<dbReference type="Gene3D" id="1.20.1280.50">
    <property type="match status" value="1"/>
</dbReference>
<protein>
    <recommendedName>
        <fullName evidence="1">F-box domain-containing protein</fullName>
    </recommendedName>
</protein>
<dbReference type="InterPro" id="IPR032675">
    <property type="entry name" value="LRR_dom_sf"/>
</dbReference>
<sequence>MSSPPRKRLAEHELEELDYISQLPDCILHTILSLVPIKDAIRTSVLSSRWRHLWKATPLHLDDVFLLPDNPDPNIGPWGHWIREAVTSIFAAHHGPIETLCLSRFEDSAFHPAMDRFVESAVQRGCIRQLTLVSFASYQIPPSLLKCNSLRQLSLYRNCRFPQPLPPSMFPNLKELRLTLVPLTNDLLRILLSECRSLETLRVVDDSLNHVVNISSPRLRKLVFKLTDFKELIIKDAPNLESLMFNFDYYTTKNVKVLDAPKLQLLGFIDAEFQTLQLGGTSLDPQVLIFC</sequence>
<evidence type="ECO:0000259" key="1">
    <source>
        <dbReference type="PROSITE" id="PS50181"/>
    </source>
</evidence>
<dbReference type="Gene3D" id="3.80.10.10">
    <property type="entry name" value="Ribonuclease Inhibitor"/>
    <property type="match status" value="1"/>
</dbReference>
<dbReference type="PANTHER" id="PTHR31639:SF285">
    <property type="entry name" value="OS01G0730200 PROTEIN"/>
    <property type="match status" value="1"/>
</dbReference>
<dbReference type="PANTHER" id="PTHR31639">
    <property type="entry name" value="F-BOX PROTEIN-LIKE"/>
    <property type="match status" value="1"/>
</dbReference>
<dbReference type="EMBL" id="JAMRDG010000002">
    <property type="protein sequence ID" value="KAJ3691236.1"/>
    <property type="molecule type" value="Genomic_DNA"/>
</dbReference>
<dbReference type="PROSITE" id="PS50181">
    <property type="entry name" value="FBOX"/>
    <property type="match status" value="1"/>
</dbReference>
<dbReference type="Pfam" id="PF00646">
    <property type="entry name" value="F-box"/>
    <property type="match status" value="1"/>
</dbReference>
<organism evidence="2 3">
    <name type="scientific">Rhynchospora tenuis</name>
    <dbReference type="NCBI Taxonomy" id="198213"/>
    <lineage>
        <taxon>Eukaryota</taxon>
        <taxon>Viridiplantae</taxon>
        <taxon>Streptophyta</taxon>
        <taxon>Embryophyta</taxon>
        <taxon>Tracheophyta</taxon>
        <taxon>Spermatophyta</taxon>
        <taxon>Magnoliopsida</taxon>
        <taxon>Liliopsida</taxon>
        <taxon>Poales</taxon>
        <taxon>Cyperaceae</taxon>
        <taxon>Cyperoideae</taxon>
        <taxon>Rhynchosporeae</taxon>
        <taxon>Rhynchospora</taxon>
    </lineage>
</organism>
<dbReference type="InterPro" id="IPR053781">
    <property type="entry name" value="F-box_AtFBL13-like"/>
</dbReference>
<gene>
    <name evidence="2" type="ORF">LUZ61_020400</name>
</gene>
<keyword evidence="3" id="KW-1185">Reference proteome</keyword>
<dbReference type="CDD" id="cd22160">
    <property type="entry name" value="F-box_AtFBL13-like"/>
    <property type="match status" value="1"/>
</dbReference>
<dbReference type="Pfam" id="PF24758">
    <property type="entry name" value="LRR_At5g56370"/>
    <property type="match status" value="1"/>
</dbReference>
<dbReference type="Proteomes" id="UP001210211">
    <property type="component" value="Unassembled WGS sequence"/>
</dbReference>
<evidence type="ECO:0000313" key="2">
    <source>
        <dbReference type="EMBL" id="KAJ3691236.1"/>
    </source>
</evidence>
<proteinExistence type="predicted"/>
<dbReference type="SUPFAM" id="SSF52047">
    <property type="entry name" value="RNI-like"/>
    <property type="match status" value="1"/>
</dbReference>
<dbReference type="SMART" id="SM00256">
    <property type="entry name" value="FBOX"/>
    <property type="match status" value="1"/>
</dbReference>
<dbReference type="SUPFAM" id="SSF81383">
    <property type="entry name" value="F-box domain"/>
    <property type="match status" value="1"/>
</dbReference>